<dbReference type="Pfam" id="PF13621">
    <property type="entry name" value="Cupin_8"/>
    <property type="match status" value="1"/>
</dbReference>
<dbReference type="EMBL" id="CAKKNE010000005">
    <property type="protein sequence ID" value="CAH0376895.1"/>
    <property type="molecule type" value="Genomic_DNA"/>
</dbReference>
<sequence length="675" mass="74362">MAQVAPMKRPSRRCAEIAQACAVKVCVACKRAPVRGHVDDAYHCREILGHVAPNWDAPGADAFFTEDAKPEEVRAWADLEAVPVQRKKKPQQQPKKRSHSPKFGTPSHKRSRLPTGAMSDLPSADPGAAAAAAPRGDFGLRKPLVFGEVVQLDATKDTTSLRAKELRRAGTPCVLTGVEARDVAPFAGRWLREDGSLDDNAFVRDVGNERAPILRYDATYTDQAPIREAMRVSEFVEKHWRAQDSSAYLHQWQFPLSSPEAFRKLLSESPSENLPGLDDDLLDHWLERCRGRSALQYLFMGGVGTRSRLHVDPGGLDLIIAPLVGWKEVTLVHRDDAELVGAMCSDSAQEVERGKRTPLDELLANETPPSLEEEPILSLVRCWRHVLKPGEVLIMPEGTLHAVRNVTPALSYHRFHLDTTNPAGFWRALVDGDCPGIRPAEILWNGAHGAMTALDNAVDIGDREDAVDRAECLLKLRHLVGAIVREFSESDQRGLGQRGDSVNSFDWRALLADADDALGLWAGGGGQRKNVPSPAQKSQKVEGDVGASPRDSLYEPSVGDVVAVRFHAKQVRARVVDVASPSKPPRFCRVHYATYGSKYDELVECSSLRPRTDGAKLVVKVGAKCKVPWGDSSDEYDAEVVALHSSAAVRLHYLTVGSDWDQWVGRRKIIRQLRA</sequence>
<dbReference type="Gene3D" id="2.60.120.650">
    <property type="entry name" value="Cupin"/>
    <property type="match status" value="1"/>
</dbReference>
<dbReference type="SMART" id="SM00558">
    <property type="entry name" value="JmjC"/>
    <property type="match status" value="1"/>
</dbReference>
<protein>
    <recommendedName>
        <fullName evidence="2">JmjC domain-containing protein</fullName>
    </recommendedName>
</protein>
<dbReference type="OrthoDB" id="47172at2759"/>
<evidence type="ECO:0000259" key="2">
    <source>
        <dbReference type="PROSITE" id="PS51184"/>
    </source>
</evidence>
<evidence type="ECO:0000313" key="4">
    <source>
        <dbReference type="EMBL" id="CAH0376895.1"/>
    </source>
</evidence>
<feature type="compositionally biased region" description="Basic residues" evidence="1">
    <location>
        <begin position="85"/>
        <end position="100"/>
    </location>
</feature>
<dbReference type="SUPFAM" id="SSF51197">
    <property type="entry name" value="Clavaminate synthase-like"/>
    <property type="match status" value="1"/>
</dbReference>
<proteinExistence type="predicted"/>
<feature type="region of interest" description="Disordered" evidence="1">
    <location>
        <begin position="79"/>
        <end position="134"/>
    </location>
</feature>
<name>A0A7S3ZX35_9STRA</name>
<dbReference type="GO" id="GO:0005634">
    <property type="term" value="C:nucleus"/>
    <property type="evidence" value="ECO:0007669"/>
    <property type="project" value="TreeGrafter"/>
</dbReference>
<accession>A0A7S3ZX35</accession>
<reference evidence="4" key="2">
    <citation type="submission" date="2021-11" db="EMBL/GenBank/DDBJ databases">
        <authorList>
            <consortium name="Genoscope - CEA"/>
            <person name="William W."/>
        </authorList>
    </citation>
    <scope>NUCLEOTIDE SEQUENCE</scope>
</reference>
<gene>
    <name evidence="3" type="ORF">PCAL00307_LOCUS12116</name>
    <name evidence="4" type="ORF">PECAL_5P14910</name>
</gene>
<keyword evidence="5" id="KW-1185">Reference proteome</keyword>
<dbReference type="InterPro" id="IPR050910">
    <property type="entry name" value="JMJD6_ArgDemeth/LysHydrox"/>
</dbReference>
<evidence type="ECO:0000313" key="3">
    <source>
        <dbReference type="EMBL" id="CAE0696680.1"/>
    </source>
</evidence>
<dbReference type="SUPFAM" id="SSF54160">
    <property type="entry name" value="Chromo domain-like"/>
    <property type="match status" value="1"/>
</dbReference>
<dbReference type="PROSITE" id="PS51184">
    <property type="entry name" value="JMJC"/>
    <property type="match status" value="1"/>
</dbReference>
<dbReference type="GO" id="GO:0000987">
    <property type="term" value="F:cis-regulatory region sequence-specific DNA binding"/>
    <property type="evidence" value="ECO:0007669"/>
    <property type="project" value="TreeGrafter"/>
</dbReference>
<dbReference type="Proteomes" id="UP000789595">
    <property type="component" value="Unassembled WGS sequence"/>
</dbReference>
<dbReference type="InterPro" id="IPR041667">
    <property type="entry name" value="Cupin_8"/>
</dbReference>
<dbReference type="InterPro" id="IPR003347">
    <property type="entry name" value="JmjC_dom"/>
</dbReference>
<organism evidence="3">
    <name type="scientific">Pelagomonas calceolata</name>
    <dbReference type="NCBI Taxonomy" id="35677"/>
    <lineage>
        <taxon>Eukaryota</taxon>
        <taxon>Sar</taxon>
        <taxon>Stramenopiles</taxon>
        <taxon>Ochrophyta</taxon>
        <taxon>Pelagophyceae</taxon>
        <taxon>Pelagomonadales</taxon>
        <taxon>Pelagomonadaceae</taxon>
        <taxon>Pelagomonas</taxon>
    </lineage>
</organism>
<evidence type="ECO:0000256" key="1">
    <source>
        <dbReference type="SAM" id="MobiDB-lite"/>
    </source>
</evidence>
<feature type="domain" description="JmjC" evidence="2">
    <location>
        <begin position="263"/>
        <end position="433"/>
    </location>
</feature>
<dbReference type="EMBL" id="HBIW01014102">
    <property type="protein sequence ID" value="CAE0696680.1"/>
    <property type="molecule type" value="Transcribed_RNA"/>
</dbReference>
<dbReference type="AlphaFoldDB" id="A0A7S3ZX35"/>
<dbReference type="PANTHER" id="PTHR12480:SF21">
    <property type="entry name" value="JMJC DOMAIN-CONTAINING PROTEIN 8"/>
    <property type="match status" value="1"/>
</dbReference>
<evidence type="ECO:0000313" key="5">
    <source>
        <dbReference type="Proteomes" id="UP000789595"/>
    </source>
</evidence>
<reference evidence="3" key="1">
    <citation type="submission" date="2021-01" db="EMBL/GenBank/DDBJ databases">
        <authorList>
            <person name="Corre E."/>
            <person name="Pelletier E."/>
            <person name="Niang G."/>
            <person name="Scheremetjew M."/>
            <person name="Finn R."/>
            <person name="Kale V."/>
            <person name="Holt S."/>
            <person name="Cochrane G."/>
            <person name="Meng A."/>
            <person name="Brown T."/>
            <person name="Cohen L."/>
        </authorList>
    </citation>
    <scope>NUCLEOTIDE SEQUENCE</scope>
    <source>
        <strain evidence="3">CCMP1756</strain>
    </source>
</reference>
<feature type="region of interest" description="Disordered" evidence="1">
    <location>
        <begin position="523"/>
        <end position="549"/>
    </location>
</feature>
<dbReference type="PANTHER" id="PTHR12480">
    <property type="entry name" value="ARGININE DEMETHYLASE AND LYSYL-HYDROXYLASE JMJD"/>
    <property type="match status" value="1"/>
</dbReference>
<dbReference type="InterPro" id="IPR016197">
    <property type="entry name" value="Chromo-like_dom_sf"/>
</dbReference>